<comment type="caution">
    <text evidence="2">The sequence shown here is derived from an EMBL/GenBank/DDBJ whole genome shotgun (WGS) entry which is preliminary data.</text>
</comment>
<dbReference type="InterPro" id="IPR029068">
    <property type="entry name" value="Glyas_Bleomycin-R_OHBP_Dase"/>
</dbReference>
<name>A0ABD5E4H7_9ACTN</name>
<dbReference type="Pfam" id="PF18029">
    <property type="entry name" value="Glyoxalase_6"/>
    <property type="match status" value="2"/>
</dbReference>
<dbReference type="PANTHER" id="PTHR35908:SF1">
    <property type="entry name" value="CONSERVED PROTEIN"/>
    <property type="match status" value="1"/>
</dbReference>
<feature type="domain" description="Glyoxalase-like" evidence="1">
    <location>
        <begin position="134"/>
        <end position="243"/>
    </location>
</feature>
<dbReference type="PANTHER" id="PTHR35908">
    <property type="entry name" value="HYPOTHETICAL FUSION PROTEIN"/>
    <property type="match status" value="1"/>
</dbReference>
<organism evidence="2 3">
    <name type="scientific">Streptomyces evansiae</name>
    <dbReference type="NCBI Taxonomy" id="3075535"/>
    <lineage>
        <taxon>Bacteria</taxon>
        <taxon>Bacillati</taxon>
        <taxon>Actinomycetota</taxon>
        <taxon>Actinomycetes</taxon>
        <taxon>Kitasatosporales</taxon>
        <taxon>Streptomycetaceae</taxon>
        <taxon>Streptomyces</taxon>
    </lineage>
</organism>
<sequence>MALRLVKVGLKARDDVALGRFWAGALGWRAGGEGAGVTRLAPQGFDRAGTAALGVDLVRVPEPESVAYRAHLDLASDSPEHQEELVARLTALGAERVDIGQGEVPWTVMADPEGNVFCVLEPRETYRDTGPVAAVVVDCADPHALAAFWGGAAGWEVRETREDLVRLRGPGNAGPYLEFFRRAPGTTPLRHRLHLDALPLPGHDLKAEIARLERLGARTVDGGRGEASCRPMADIEGNEFCLLVPGAGAE</sequence>
<evidence type="ECO:0000259" key="1">
    <source>
        <dbReference type="Pfam" id="PF18029"/>
    </source>
</evidence>
<accession>A0ABD5E4H7</accession>
<evidence type="ECO:0000313" key="3">
    <source>
        <dbReference type="Proteomes" id="UP001183607"/>
    </source>
</evidence>
<dbReference type="RefSeq" id="WP_175417820.1">
    <property type="nucleotide sequence ID" value="NZ_JAVRER010000015.1"/>
</dbReference>
<evidence type="ECO:0000313" key="2">
    <source>
        <dbReference type="EMBL" id="MDT0416331.1"/>
    </source>
</evidence>
<dbReference type="AlphaFoldDB" id="A0ABD5E4H7"/>
<dbReference type="SUPFAM" id="SSF54593">
    <property type="entry name" value="Glyoxalase/Bleomycin resistance protein/Dihydroxybiphenyl dioxygenase"/>
    <property type="match status" value="2"/>
</dbReference>
<dbReference type="InterPro" id="IPR041581">
    <property type="entry name" value="Glyoxalase_6"/>
</dbReference>
<gene>
    <name evidence="2" type="ORF">RM574_12605</name>
</gene>
<feature type="domain" description="Glyoxalase-like" evidence="1">
    <location>
        <begin position="9"/>
        <end position="120"/>
    </location>
</feature>
<dbReference type="EMBL" id="JAVRER010000015">
    <property type="protein sequence ID" value="MDT0416331.1"/>
    <property type="molecule type" value="Genomic_DNA"/>
</dbReference>
<protein>
    <submittedName>
        <fullName evidence="2">VOC family protein</fullName>
    </submittedName>
</protein>
<reference evidence="3" key="1">
    <citation type="submission" date="2023-07" db="EMBL/GenBank/DDBJ databases">
        <title>30 novel species of actinomycetes from the DSMZ collection.</title>
        <authorList>
            <person name="Nouioui I."/>
        </authorList>
    </citation>
    <scope>NUCLEOTIDE SEQUENCE [LARGE SCALE GENOMIC DNA]</scope>
    <source>
        <strain evidence="3">DSM 41982</strain>
    </source>
</reference>
<dbReference type="Proteomes" id="UP001183607">
    <property type="component" value="Unassembled WGS sequence"/>
</dbReference>
<dbReference type="Gene3D" id="3.10.180.10">
    <property type="entry name" value="2,3-Dihydroxybiphenyl 1,2-Dioxygenase, domain 1"/>
    <property type="match status" value="2"/>
</dbReference>
<proteinExistence type="predicted"/>